<dbReference type="Proteomes" id="UP000391919">
    <property type="component" value="Unassembled WGS sequence"/>
</dbReference>
<evidence type="ECO:0000313" key="2">
    <source>
        <dbReference type="Proteomes" id="UP000391919"/>
    </source>
</evidence>
<name>A0A5J4JMJ8_9BACI</name>
<organism evidence="1 2">
    <name type="scientific">Weizmannia acidilactici</name>
    <dbReference type="NCBI Taxonomy" id="2607726"/>
    <lineage>
        <taxon>Bacteria</taxon>
        <taxon>Bacillati</taxon>
        <taxon>Bacillota</taxon>
        <taxon>Bacilli</taxon>
        <taxon>Bacillales</taxon>
        <taxon>Bacillaceae</taxon>
        <taxon>Heyndrickxia</taxon>
    </lineage>
</organism>
<dbReference type="InterPro" id="IPR009920">
    <property type="entry name" value="HEPPP_synth_su1"/>
</dbReference>
<dbReference type="EMBL" id="BKZQ01000056">
    <property type="protein sequence ID" value="GER71597.1"/>
    <property type="molecule type" value="Genomic_DNA"/>
</dbReference>
<evidence type="ECO:0000313" key="1">
    <source>
        <dbReference type="EMBL" id="GER71597.1"/>
    </source>
</evidence>
<dbReference type="Gene3D" id="1.20.120.1450">
    <property type="match status" value="1"/>
</dbReference>
<dbReference type="AlphaFoldDB" id="A0A5J4JMJ8"/>
<reference evidence="1 2" key="1">
    <citation type="submission" date="2019-09" db="EMBL/GenBank/DDBJ databases">
        <title>Draft genome sequence of Bacillus sp. JC-7.</title>
        <authorList>
            <person name="Tanaka N."/>
            <person name="Shiwa Y."/>
            <person name="Fujita N."/>
            <person name="Tanasupawat S."/>
        </authorList>
    </citation>
    <scope>NUCLEOTIDE SEQUENCE [LARGE SCALE GENOMIC DNA]</scope>
    <source>
        <strain evidence="1 2">JC-7</strain>
    </source>
</reference>
<proteinExistence type="predicted"/>
<dbReference type="RefSeq" id="WP_151681772.1">
    <property type="nucleotide sequence ID" value="NZ_BKZP01000004.1"/>
</dbReference>
<dbReference type="GO" id="GO:0009234">
    <property type="term" value="P:menaquinone biosynthetic process"/>
    <property type="evidence" value="ECO:0007669"/>
    <property type="project" value="InterPro"/>
</dbReference>
<sequence length="272" mass="31227">MSLLEREQQVAAIKKLIEQEVAHDYLNQYIDAPYIDEDRILLLTTSLAGQPYSENEVKQFVATAMLIQIALDTHEKVTNVNEKQRNRQLTVLAGDYFSSLYYKLLAGVRNVKLVGVLAEGIKSVNEYKVMLYRLDDSDAETFVGHLKKTESGIITKFMQFFNSQPLIRLSEELLLFNRLLREKEMAESGGYSMLLDALKTFTFPGEKRPFQQLPHDKKRILFYRCENIVKESFHALQGASETVSGANQMLLDRIRLLLGRYANTTRLYAEEG</sequence>
<gene>
    <name evidence="1" type="ORF">BpJC7_29000</name>
</gene>
<keyword evidence="2" id="KW-1185">Reference proteome</keyword>
<accession>A0A5J4JMJ8</accession>
<protein>
    <recommendedName>
        <fullName evidence="3">Heptaprenyl diphosphate synthase</fullName>
    </recommendedName>
</protein>
<comment type="caution">
    <text evidence="1">The sequence shown here is derived from an EMBL/GenBank/DDBJ whole genome shotgun (WGS) entry which is preliminary data.</text>
</comment>
<evidence type="ECO:0008006" key="3">
    <source>
        <dbReference type="Google" id="ProtNLM"/>
    </source>
</evidence>
<dbReference type="Pfam" id="PF07307">
    <property type="entry name" value="HEPPP_synt_1"/>
    <property type="match status" value="1"/>
</dbReference>